<dbReference type="Proteomes" id="UP001163105">
    <property type="component" value="Unassembled WGS sequence"/>
</dbReference>
<keyword evidence="3" id="KW-1185">Reference proteome</keyword>
<accession>A0AB34G8A8</accession>
<evidence type="ECO:0000256" key="1">
    <source>
        <dbReference type="SAM" id="SignalP"/>
    </source>
</evidence>
<organism evidence="2 3">
    <name type="scientific">Purpureocillium lavendulum</name>
    <dbReference type="NCBI Taxonomy" id="1247861"/>
    <lineage>
        <taxon>Eukaryota</taxon>
        <taxon>Fungi</taxon>
        <taxon>Dikarya</taxon>
        <taxon>Ascomycota</taxon>
        <taxon>Pezizomycotina</taxon>
        <taxon>Sordariomycetes</taxon>
        <taxon>Hypocreomycetidae</taxon>
        <taxon>Hypocreales</taxon>
        <taxon>Ophiocordycipitaceae</taxon>
        <taxon>Purpureocillium</taxon>
    </lineage>
</organism>
<keyword evidence="2" id="KW-0687">Ribonucleoprotein</keyword>
<comment type="caution">
    <text evidence="2">The sequence shown here is derived from an EMBL/GenBank/DDBJ whole genome shotgun (WGS) entry which is preliminary data.</text>
</comment>
<dbReference type="AlphaFoldDB" id="A0AB34G8A8"/>
<evidence type="ECO:0000313" key="2">
    <source>
        <dbReference type="EMBL" id="KAJ6447136.1"/>
    </source>
</evidence>
<feature type="chain" id="PRO_5044255887" evidence="1">
    <location>
        <begin position="19"/>
        <end position="123"/>
    </location>
</feature>
<keyword evidence="2" id="KW-0689">Ribosomal protein</keyword>
<dbReference type="GO" id="GO:0005840">
    <property type="term" value="C:ribosome"/>
    <property type="evidence" value="ECO:0007669"/>
    <property type="project" value="UniProtKB-KW"/>
</dbReference>
<gene>
    <name evidence="2" type="ORF">O9K51_01911</name>
</gene>
<feature type="signal peptide" evidence="1">
    <location>
        <begin position="1"/>
        <end position="18"/>
    </location>
</feature>
<proteinExistence type="predicted"/>
<name>A0AB34G8A8_9HYPO</name>
<protein>
    <submittedName>
        <fullName evidence="2">60S ribosomal protein L19</fullName>
    </submittedName>
</protein>
<dbReference type="EMBL" id="JAQHRD010000001">
    <property type="protein sequence ID" value="KAJ6447136.1"/>
    <property type="molecule type" value="Genomic_DNA"/>
</dbReference>
<reference evidence="2" key="1">
    <citation type="submission" date="2023-01" db="EMBL/GenBank/DDBJ databases">
        <title>The growth and conidiation of Purpureocillium lavendulum are regulated by nitrogen source and histone H3K14 acetylation.</title>
        <authorList>
            <person name="Tang P."/>
            <person name="Han J."/>
            <person name="Zhang C."/>
            <person name="Tang P."/>
            <person name="Qi F."/>
            <person name="Zhang K."/>
            <person name="Liang L."/>
        </authorList>
    </citation>
    <scope>NUCLEOTIDE SEQUENCE</scope>
    <source>
        <strain evidence="2">YMF1.00683</strain>
    </source>
</reference>
<keyword evidence="1" id="KW-0732">Signal</keyword>
<evidence type="ECO:0000313" key="3">
    <source>
        <dbReference type="Proteomes" id="UP001163105"/>
    </source>
</evidence>
<sequence>MKLTSLSAFAALVASALAADCTGNFLGSPTTDLYWEVRTRMCDQNAPFACPYQQDCQQGAQAKFDTFTFSVQLIRKNTDGVKGFKDCWDATEDIINQCIASGLTDGGTWKYEGQSFEYKAYYV</sequence>